<sequence length="287" mass="29951">MTDPLADALDHTPERARVQLEIAVQDLPGLVVAAHGGADRVELCVDLEADGLTPPIDLTRAAVALADDLVASRDARPLFGVHVLVRSRPGSFVYSADEIEQMRAQAVEAVRAGAHGIVIGALTGSAEPALDMDALAIWRDAALAEAQAQGRSLQLTCHRAIDRLTDAARIAAVTDLFAAGFHRILTSGGADRAPDGTDCLRAMVEQAEDLIDIQAGAGIRAATTRDLLQATGVPAVHLSARGTEPQELTDVPAALRALLKADGRSATAPTTLTDPAQVRAIADLLDL</sequence>
<proteinExistence type="inferred from homology"/>
<dbReference type="PANTHER" id="PTHR12598">
    <property type="entry name" value="COPPER HOMEOSTASIS PROTEIN CUTC"/>
    <property type="match status" value="1"/>
</dbReference>
<accession>A0A839QTT3</accession>
<reference evidence="3 4" key="1">
    <citation type="submission" date="2020-08" db="EMBL/GenBank/DDBJ databases">
        <title>Sequencing the genomes of 1000 actinobacteria strains.</title>
        <authorList>
            <person name="Klenk H.-P."/>
        </authorList>
    </citation>
    <scope>NUCLEOTIDE SEQUENCE [LARGE SCALE GENOMIC DNA]</scope>
    <source>
        <strain evidence="3 4">DSM 23040</strain>
    </source>
</reference>
<dbReference type="Gene3D" id="3.20.20.380">
    <property type="entry name" value="Copper homeostasis (CutC) domain"/>
    <property type="match status" value="1"/>
</dbReference>
<dbReference type="PANTHER" id="PTHR12598:SF0">
    <property type="entry name" value="COPPER HOMEOSTASIS PROTEIN CUTC HOMOLOG"/>
    <property type="match status" value="1"/>
</dbReference>
<dbReference type="GO" id="GO:0005507">
    <property type="term" value="F:copper ion binding"/>
    <property type="evidence" value="ECO:0007669"/>
    <property type="project" value="TreeGrafter"/>
</dbReference>
<evidence type="ECO:0000256" key="1">
    <source>
        <dbReference type="ARBA" id="ARBA00007768"/>
    </source>
</evidence>
<dbReference type="SUPFAM" id="SSF110395">
    <property type="entry name" value="CutC-like"/>
    <property type="match status" value="1"/>
</dbReference>
<organism evidence="3 4">
    <name type="scientific">Helcobacillus massiliensis</name>
    <dbReference type="NCBI Taxonomy" id="521392"/>
    <lineage>
        <taxon>Bacteria</taxon>
        <taxon>Bacillati</taxon>
        <taxon>Actinomycetota</taxon>
        <taxon>Actinomycetes</taxon>
        <taxon>Micrococcales</taxon>
        <taxon>Dermabacteraceae</taxon>
        <taxon>Helcobacillus</taxon>
    </lineage>
</organism>
<comment type="caution">
    <text evidence="3">The sequence shown here is derived from an EMBL/GenBank/DDBJ whole genome shotgun (WGS) entry which is preliminary data.</text>
</comment>
<evidence type="ECO:0000313" key="4">
    <source>
        <dbReference type="Proteomes" id="UP000568050"/>
    </source>
</evidence>
<dbReference type="InterPro" id="IPR036822">
    <property type="entry name" value="CutC-like_dom_sf"/>
</dbReference>
<evidence type="ECO:0000256" key="2">
    <source>
        <dbReference type="ARBA" id="ARBA00019014"/>
    </source>
</evidence>
<dbReference type="EMBL" id="JACHWP010000002">
    <property type="protein sequence ID" value="MBB3023048.1"/>
    <property type="molecule type" value="Genomic_DNA"/>
</dbReference>
<name>A0A839QTT3_9MICO</name>
<dbReference type="Pfam" id="PF03932">
    <property type="entry name" value="CutC"/>
    <property type="match status" value="1"/>
</dbReference>
<dbReference type="Proteomes" id="UP000568050">
    <property type="component" value="Unassembled WGS sequence"/>
</dbReference>
<gene>
    <name evidence="3" type="ORF">FHX50_001331</name>
</gene>
<keyword evidence="4" id="KW-1185">Reference proteome</keyword>
<dbReference type="InterPro" id="IPR005627">
    <property type="entry name" value="CutC-like"/>
</dbReference>
<dbReference type="AlphaFoldDB" id="A0A839QTT3"/>
<evidence type="ECO:0000313" key="3">
    <source>
        <dbReference type="EMBL" id="MBB3023048.1"/>
    </source>
</evidence>
<comment type="similarity">
    <text evidence="1">Belongs to the CutC family.</text>
</comment>
<protein>
    <recommendedName>
        <fullName evidence="2">Copper homeostasis protein cutC homolog</fullName>
    </recommendedName>
</protein>
<dbReference type="RefSeq" id="WP_183375825.1">
    <property type="nucleotide sequence ID" value="NZ_CBCSFZ010000001.1"/>
</dbReference>